<sequence>MHKQYSAYFWLFFLMGLGISKPKYDRQSYFLSRMVSLHTLLSWLFRPVDIRCIVRFDTV</sequence>
<proteinExistence type="predicted"/>
<reference evidence="1" key="1">
    <citation type="submission" date="2014-06" db="EMBL/GenBank/DDBJ databases">
        <authorList>
            <person name="Urmite Genomes Urmite Genomes"/>
        </authorList>
    </citation>
    <scope>NUCLEOTIDE SEQUENCE</scope>
</reference>
<evidence type="ECO:0000313" key="1">
    <source>
        <dbReference type="EMBL" id="CDZ83946.1"/>
    </source>
</evidence>
<organism evidence="1">
    <name type="scientific">Citrobacter koseri</name>
    <name type="common">Citrobacter diversus</name>
    <dbReference type="NCBI Taxonomy" id="545"/>
    <lineage>
        <taxon>Bacteria</taxon>
        <taxon>Pseudomonadati</taxon>
        <taxon>Pseudomonadota</taxon>
        <taxon>Gammaproteobacteria</taxon>
        <taxon>Enterobacterales</taxon>
        <taxon>Enterobacteriaceae</taxon>
        <taxon>Citrobacter</taxon>
    </lineage>
</organism>
<dbReference type="AlphaFoldDB" id="A0A078LFV2"/>
<name>A0A078LFV2_CITKO</name>
<gene>
    <name evidence="1" type="ORF">BN1086_02079</name>
</gene>
<protein>
    <submittedName>
        <fullName evidence="1">Uncharacterized protein</fullName>
    </submittedName>
</protein>
<dbReference type="EMBL" id="LK931336">
    <property type="protein sequence ID" value="CDZ83946.1"/>
    <property type="molecule type" value="Genomic_DNA"/>
</dbReference>
<accession>A0A078LFV2</accession>